<protein>
    <submittedName>
        <fullName evidence="5">Catechol 1,2-dioxygenase</fullName>
    </submittedName>
</protein>
<dbReference type="Pfam" id="PF00775">
    <property type="entry name" value="Dioxygenase_C"/>
    <property type="match status" value="1"/>
</dbReference>
<evidence type="ECO:0000256" key="3">
    <source>
        <dbReference type="ARBA" id="ARBA00023002"/>
    </source>
</evidence>
<proteinExistence type="inferred from homology"/>
<dbReference type="AlphaFoldDB" id="A0A2A5CGB2"/>
<dbReference type="GO" id="GO:0008199">
    <property type="term" value="F:ferric iron binding"/>
    <property type="evidence" value="ECO:0007669"/>
    <property type="project" value="InterPro"/>
</dbReference>
<organism evidence="5 6">
    <name type="scientific">SAR86 cluster bacterium</name>
    <dbReference type="NCBI Taxonomy" id="2030880"/>
    <lineage>
        <taxon>Bacteria</taxon>
        <taxon>Pseudomonadati</taxon>
        <taxon>Pseudomonadota</taxon>
        <taxon>Gammaproteobacteria</taxon>
        <taxon>SAR86 cluster</taxon>
    </lineage>
</organism>
<name>A0A2A5CGB2_9GAMM</name>
<sequence length="253" mass="28339">MTDQEKSQRTPLIVGDIIDAIRGVLRKHDVTFEEYRAGFMHLMQLADAHEVPLLLDCYLNQTICDIEMKTRQGSRSNVEGPYFLEDAPMVTDTIKVRGDTKPLLIRCRVKDLQGQPIPDVITDIWFADSNGDYSGYSEDFPKEYFRGKTTTDSDGLYAVMGSIPKEYPMTSNEHGPTGTIIELLGGQGMRPQHIHFKYLKEGYAPLTTQTYFSGGAYLKEDPVGAVFDDLIHELKEEDGVAVLDLNIVLDPAA</sequence>
<evidence type="ECO:0000313" key="5">
    <source>
        <dbReference type="EMBL" id="PCJ42904.1"/>
    </source>
</evidence>
<dbReference type="InterPro" id="IPR050770">
    <property type="entry name" value="Intradiol_RC_Dioxygenase"/>
</dbReference>
<dbReference type="InterPro" id="IPR043029">
    <property type="entry name" value="1_2-CTD_multi_dom"/>
</dbReference>
<keyword evidence="3" id="KW-0560">Oxidoreductase</keyword>
<gene>
    <name evidence="5" type="ORF">COA71_05260</name>
</gene>
<dbReference type="Gene3D" id="2.60.130.10">
    <property type="entry name" value="Aromatic compound dioxygenase"/>
    <property type="match status" value="1"/>
</dbReference>
<evidence type="ECO:0000313" key="6">
    <source>
        <dbReference type="Proteomes" id="UP000228987"/>
    </source>
</evidence>
<dbReference type="InterPro" id="IPR015889">
    <property type="entry name" value="Intradiol_dOase_core"/>
</dbReference>
<dbReference type="Gene3D" id="6.10.10.40">
    <property type="entry name" value="Catechol 1,2-dioxygenase multimerisation domain-like"/>
    <property type="match status" value="1"/>
</dbReference>
<feature type="domain" description="Intradiol ring-cleavage dioxygenases" evidence="4">
    <location>
        <begin position="78"/>
        <end position="250"/>
    </location>
</feature>
<dbReference type="GO" id="GO:0016702">
    <property type="term" value="F:oxidoreductase activity, acting on single donors with incorporation of molecular oxygen, incorporation of two atoms of oxygen"/>
    <property type="evidence" value="ECO:0007669"/>
    <property type="project" value="InterPro"/>
</dbReference>
<dbReference type="InterPro" id="IPR000627">
    <property type="entry name" value="Intradiol_dOase_C"/>
</dbReference>
<comment type="caution">
    <text evidence="5">The sequence shown here is derived from an EMBL/GenBank/DDBJ whole genome shotgun (WGS) entry which is preliminary data.</text>
</comment>
<dbReference type="SUPFAM" id="SSF49482">
    <property type="entry name" value="Aromatic compound dioxygenase"/>
    <property type="match status" value="1"/>
</dbReference>
<reference evidence="6" key="1">
    <citation type="submission" date="2017-08" db="EMBL/GenBank/DDBJ databases">
        <title>A dynamic microbial community with high functional redundancy inhabits the cold, oxic subseafloor aquifer.</title>
        <authorList>
            <person name="Tully B.J."/>
            <person name="Wheat C.G."/>
            <person name="Glazer B.T."/>
            <person name="Huber J.A."/>
        </authorList>
    </citation>
    <scope>NUCLEOTIDE SEQUENCE [LARGE SCALE GENOMIC DNA]</scope>
</reference>
<comment type="similarity">
    <text evidence="1">Belongs to the intradiol ring-cleavage dioxygenase family.</text>
</comment>
<dbReference type="Proteomes" id="UP000228987">
    <property type="component" value="Unassembled WGS sequence"/>
</dbReference>
<keyword evidence="2 5" id="KW-0223">Dioxygenase</keyword>
<accession>A0A2A5CGB2</accession>
<evidence type="ECO:0000256" key="2">
    <source>
        <dbReference type="ARBA" id="ARBA00022964"/>
    </source>
</evidence>
<dbReference type="PANTHER" id="PTHR33711:SF7">
    <property type="entry name" value="INTRADIOL RING-CLEAVAGE DIOXYGENASES DOMAIN-CONTAINING PROTEIN-RELATED"/>
    <property type="match status" value="1"/>
</dbReference>
<dbReference type="EMBL" id="NVWI01000002">
    <property type="protein sequence ID" value="PCJ42904.1"/>
    <property type="molecule type" value="Genomic_DNA"/>
</dbReference>
<evidence type="ECO:0000256" key="1">
    <source>
        <dbReference type="ARBA" id="ARBA00007825"/>
    </source>
</evidence>
<dbReference type="PANTHER" id="PTHR33711">
    <property type="entry name" value="DIOXYGENASE, PUTATIVE (AFU_ORTHOLOGUE AFUA_2G02910)-RELATED"/>
    <property type="match status" value="1"/>
</dbReference>
<evidence type="ECO:0000259" key="4">
    <source>
        <dbReference type="Pfam" id="PF00775"/>
    </source>
</evidence>